<accession>A0A9D1R2T0</accession>
<reference evidence="3" key="1">
    <citation type="journal article" date="2021" name="PeerJ">
        <title>Extensive microbial diversity within the chicken gut microbiome revealed by metagenomics and culture.</title>
        <authorList>
            <person name="Gilroy R."/>
            <person name="Ravi A."/>
            <person name="Getino M."/>
            <person name="Pursley I."/>
            <person name="Horton D.L."/>
            <person name="Alikhan N.F."/>
            <person name="Baker D."/>
            <person name="Gharbi K."/>
            <person name="Hall N."/>
            <person name="Watson M."/>
            <person name="Adriaenssens E.M."/>
            <person name="Foster-Nyarko E."/>
            <person name="Jarju S."/>
            <person name="Secka A."/>
            <person name="Antonio M."/>
            <person name="Oren A."/>
            <person name="Chaudhuri R.R."/>
            <person name="La Ragione R."/>
            <person name="Hildebrand F."/>
            <person name="Pallen M.J."/>
        </authorList>
    </citation>
    <scope>NUCLEOTIDE SEQUENCE</scope>
    <source>
        <strain evidence="3">ChiSxjej5B17-1746</strain>
    </source>
</reference>
<proteinExistence type="predicted"/>
<dbReference type="Proteomes" id="UP000824264">
    <property type="component" value="Unassembled WGS sequence"/>
</dbReference>
<dbReference type="EMBL" id="DXGI01000305">
    <property type="protein sequence ID" value="HIW79057.1"/>
    <property type="molecule type" value="Genomic_DNA"/>
</dbReference>
<feature type="domain" description="Tip attachment protein J" evidence="1">
    <location>
        <begin position="245"/>
        <end position="411"/>
    </location>
</feature>
<gene>
    <name evidence="3" type="ORF">H9874_07930</name>
</gene>
<name>A0A9D1R2T0_9BACT</name>
<feature type="domain" description="Rcc01698-like C-terminal" evidence="2">
    <location>
        <begin position="529"/>
        <end position="620"/>
    </location>
</feature>
<reference evidence="3" key="2">
    <citation type="submission" date="2021-04" db="EMBL/GenBank/DDBJ databases">
        <authorList>
            <person name="Gilroy R."/>
        </authorList>
    </citation>
    <scope>NUCLEOTIDE SEQUENCE</scope>
    <source>
        <strain evidence="3">ChiSxjej5B17-1746</strain>
    </source>
</reference>
<evidence type="ECO:0000313" key="3">
    <source>
        <dbReference type="EMBL" id="HIW79057.1"/>
    </source>
</evidence>
<organism evidence="3 4">
    <name type="scientific">Candidatus Bilophila faecipullorum</name>
    <dbReference type="NCBI Taxonomy" id="2838482"/>
    <lineage>
        <taxon>Bacteria</taxon>
        <taxon>Pseudomonadati</taxon>
        <taxon>Thermodesulfobacteriota</taxon>
        <taxon>Desulfovibrionia</taxon>
        <taxon>Desulfovibrionales</taxon>
        <taxon>Desulfovibrionaceae</taxon>
        <taxon>Bilophila</taxon>
    </lineage>
</organism>
<evidence type="ECO:0000259" key="1">
    <source>
        <dbReference type="Pfam" id="PF13550"/>
    </source>
</evidence>
<dbReference type="InterPro" id="IPR056490">
    <property type="entry name" value="Rcc01698_C"/>
</dbReference>
<evidence type="ECO:0000259" key="2">
    <source>
        <dbReference type="Pfam" id="PF23666"/>
    </source>
</evidence>
<protein>
    <submittedName>
        <fullName evidence="3">Phage tail protein</fullName>
    </submittedName>
</protein>
<dbReference type="Pfam" id="PF23666">
    <property type="entry name" value="Rcc01698_C"/>
    <property type="match status" value="1"/>
</dbReference>
<evidence type="ECO:0000313" key="4">
    <source>
        <dbReference type="Proteomes" id="UP000824264"/>
    </source>
</evidence>
<dbReference type="Pfam" id="PF13550">
    <property type="entry name" value="Phage-tail_3"/>
    <property type="match status" value="1"/>
</dbReference>
<sequence length="783" mass="84320">MGVSLFLTALTVGATVATTLFARGPRTSQGSDMAPANLDAFRLTTAEEGTVIPRVFGTVRLPGNLLYYGNLTSVPEYEETRGGKGGKKKQKVLQGYHYYMDVWQGVGMGPLELVGVYQDDRRLTEEDGAIDCSEQRWNDGTQAFYPEAAGQYASRLPGVAHIWLRRFHAGFNVSMLPTLHYVVRFSGDIPLEDAFLSNGVNPAAIVLQLLLDAGASWASIDKASFSAAAAFWKKKGYGLNIVFSSQKPVREHIAQVLGTVGGWLVERADGTLSLRAPDPDAEPAAVLGEGDFLEGSFSFKRAAWDTTWNDLSGKFTDAGQDFSERAVTASNAASIQLLGLRRKKSVDLTAFTDRAAAQRRIEELRDVESYPAASFSFDLSRDHVGVEQGQILEITHARFGLSGVRVRVLEVARGNLTENRISVQARQVVERLSGTFVPPGEPLPDPLAPPETAYPPVGGIPSWTPPDLTPEPLRHARLFELPRNPETGGESAVLVLAARERLTEDGLLVERSSTGTDYAVAAALSAPWAQYGTLAEAYPADTLEVDDERGLLYLPYKEDPAFGPVSRTELFEARRMALIDDELLLFQTVVLEGASGIRLCGIVRGYMNTPVQEHAAGAAIWLFRRPGEDNVVTGLAVGGHTFKLRPSSGDDVLGADRAQALPLSVIGKGQTPWPVAGLRAERAGDRLTLSWSPVDVGHGGAGTRPETENEPVPASFAGDFVVTVDGVEHSTAETSFSLTGVSALSITVRARQLGRLSPPVALTVPAGEGVFYAGRAETFFRGQ</sequence>
<comment type="caution">
    <text evidence="3">The sequence shown here is derived from an EMBL/GenBank/DDBJ whole genome shotgun (WGS) entry which is preliminary data.</text>
</comment>
<dbReference type="AlphaFoldDB" id="A0A9D1R2T0"/>
<dbReference type="InterPro" id="IPR032876">
    <property type="entry name" value="J_dom"/>
</dbReference>